<comment type="subcellular location">
    <subcellularLocation>
        <location evidence="1">Cell membrane</location>
        <topology evidence="1">Single-pass membrane protein</topology>
    </subcellularLocation>
</comment>
<organism evidence="11 12">
    <name type="scientific">Falsochrobactrum tianjinense</name>
    <dbReference type="NCBI Taxonomy" id="2706015"/>
    <lineage>
        <taxon>Bacteria</taxon>
        <taxon>Pseudomonadati</taxon>
        <taxon>Pseudomonadota</taxon>
        <taxon>Alphaproteobacteria</taxon>
        <taxon>Hyphomicrobiales</taxon>
        <taxon>Brucellaceae</taxon>
        <taxon>Falsochrobactrum</taxon>
    </lineage>
</organism>
<dbReference type="EMBL" id="JAHRVA010000004">
    <property type="protein sequence ID" value="MBV2144000.1"/>
    <property type="molecule type" value="Genomic_DNA"/>
</dbReference>
<evidence type="ECO:0000256" key="6">
    <source>
        <dbReference type="ARBA" id="ARBA00022734"/>
    </source>
</evidence>
<keyword evidence="8" id="KW-0843">Virulence</keyword>
<protein>
    <recommendedName>
        <fullName evidence="3">Lectin-like protein BA14k</fullName>
    </recommendedName>
</protein>
<keyword evidence="5" id="KW-0812">Transmembrane</keyword>
<feature type="chain" id="PRO_5037073225" description="Lectin-like protein BA14k" evidence="10">
    <location>
        <begin position="25"/>
        <end position="146"/>
    </location>
</feature>
<comment type="function">
    <text evidence="9">Has immunoglobulin-binding and hemagglutination properties, and can bind to mannose. Essential for virulence. May be involved in LPS biosynthesis or polysaccharide transport.</text>
</comment>
<evidence type="ECO:0000256" key="5">
    <source>
        <dbReference type="ARBA" id="ARBA00022692"/>
    </source>
</evidence>
<dbReference type="RefSeq" id="WP_217677990.1">
    <property type="nucleotide sequence ID" value="NZ_JAHRVA010000004.1"/>
</dbReference>
<sequence length="146" mass="15991">MNKFVKMTILAVASVAAVSAPLAAASADSWGRHGWNRGGWDRSYHRHHRNGDAVAAGVIGLAAGALIGSALSQPQPVYVQPAPVYAPPPPPVYYPAPPAQSIQYRSDYEPWSRSWYDYCSDRYRSFNPNTGTYRGYDGQDHFCSAN</sequence>
<evidence type="ECO:0000313" key="11">
    <source>
        <dbReference type="EMBL" id="MBV2144000.1"/>
    </source>
</evidence>
<proteinExistence type="inferred from homology"/>
<dbReference type="InterPro" id="IPR012413">
    <property type="entry name" value="BA14K"/>
</dbReference>
<dbReference type="Pfam" id="PF07886">
    <property type="entry name" value="BA14K"/>
    <property type="match status" value="1"/>
</dbReference>
<evidence type="ECO:0000256" key="2">
    <source>
        <dbReference type="ARBA" id="ARBA00010270"/>
    </source>
</evidence>
<evidence type="ECO:0000256" key="1">
    <source>
        <dbReference type="ARBA" id="ARBA00004162"/>
    </source>
</evidence>
<keyword evidence="4" id="KW-1003">Cell membrane</keyword>
<evidence type="ECO:0000256" key="8">
    <source>
        <dbReference type="ARBA" id="ARBA00023026"/>
    </source>
</evidence>
<dbReference type="GO" id="GO:0005886">
    <property type="term" value="C:plasma membrane"/>
    <property type="evidence" value="ECO:0007669"/>
    <property type="project" value="UniProtKB-SubCell"/>
</dbReference>
<reference evidence="11 12" key="1">
    <citation type="submission" date="2021-06" db="EMBL/GenBank/DDBJ databases">
        <title>Falsochrobactrum tianjin sp.nov., a new petroleum-degrading bacteria isolated from oily soils.</title>
        <authorList>
            <person name="Chen G."/>
            <person name="Chen H."/>
            <person name="Tian J."/>
            <person name="Qing J."/>
            <person name="Zhong L."/>
            <person name="Ma W."/>
            <person name="Song Y."/>
            <person name="Cui X."/>
            <person name="Yan B."/>
        </authorList>
    </citation>
    <scope>NUCLEOTIDE SEQUENCE [LARGE SCALE GENOMIC DNA]</scope>
    <source>
        <strain evidence="11 12">TDYN1</strain>
    </source>
</reference>
<keyword evidence="6" id="KW-0430">Lectin</keyword>
<evidence type="ECO:0000256" key="10">
    <source>
        <dbReference type="SAM" id="SignalP"/>
    </source>
</evidence>
<dbReference type="GO" id="GO:0030246">
    <property type="term" value="F:carbohydrate binding"/>
    <property type="evidence" value="ECO:0007669"/>
    <property type="project" value="UniProtKB-KW"/>
</dbReference>
<accession>A0A949UTN5</accession>
<name>A0A949UTN5_9HYPH</name>
<keyword evidence="7" id="KW-1133">Transmembrane helix</keyword>
<keyword evidence="12" id="KW-1185">Reference proteome</keyword>
<comment type="caution">
    <text evidence="11">The sequence shown here is derived from an EMBL/GenBank/DDBJ whole genome shotgun (WGS) entry which is preliminary data.</text>
</comment>
<keyword evidence="7" id="KW-0472">Membrane</keyword>
<evidence type="ECO:0000256" key="3">
    <source>
        <dbReference type="ARBA" id="ARBA00020552"/>
    </source>
</evidence>
<dbReference type="Proteomes" id="UP000752297">
    <property type="component" value="Unassembled WGS sequence"/>
</dbReference>
<evidence type="ECO:0000313" key="12">
    <source>
        <dbReference type="Proteomes" id="UP000752297"/>
    </source>
</evidence>
<comment type="similarity">
    <text evidence="2">Belongs to the BA14k family.</text>
</comment>
<gene>
    <name evidence="11" type="ORF">KUG47_10900</name>
</gene>
<evidence type="ECO:0000256" key="7">
    <source>
        <dbReference type="ARBA" id="ARBA00022989"/>
    </source>
</evidence>
<keyword evidence="10" id="KW-0732">Signal</keyword>
<dbReference type="AlphaFoldDB" id="A0A949UTN5"/>
<evidence type="ECO:0000256" key="9">
    <source>
        <dbReference type="ARBA" id="ARBA00025321"/>
    </source>
</evidence>
<evidence type="ECO:0000256" key="4">
    <source>
        <dbReference type="ARBA" id="ARBA00022475"/>
    </source>
</evidence>
<feature type="signal peptide" evidence="10">
    <location>
        <begin position="1"/>
        <end position="24"/>
    </location>
</feature>